<evidence type="ECO:0000256" key="5">
    <source>
        <dbReference type="ARBA" id="ARBA00023136"/>
    </source>
</evidence>
<dbReference type="VEuPathDB" id="VectorBase:GPAI040289"/>
<name>A0A1B0ABK2_GLOPL</name>
<dbReference type="AlphaFoldDB" id="A0A1B0ABK2"/>
<feature type="transmembrane region" description="Helical" evidence="6">
    <location>
        <begin position="337"/>
        <end position="362"/>
    </location>
</feature>
<feature type="transmembrane region" description="Helical" evidence="6">
    <location>
        <begin position="101"/>
        <end position="120"/>
    </location>
</feature>
<evidence type="ECO:0000313" key="8">
    <source>
        <dbReference type="Proteomes" id="UP000092445"/>
    </source>
</evidence>
<comment type="subcellular location">
    <subcellularLocation>
        <location evidence="1 6">Cell membrane</location>
        <topology evidence="1 6">Multi-pass membrane protein</topology>
    </subcellularLocation>
</comment>
<keyword evidence="6" id="KW-0675">Receptor</keyword>
<reference evidence="7" key="2">
    <citation type="submission" date="2020-05" db="UniProtKB">
        <authorList>
            <consortium name="EnsemblMetazoa"/>
        </authorList>
    </citation>
    <scope>IDENTIFICATION</scope>
    <source>
        <strain evidence="7">IAEA</strain>
    </source>
</reference>
<keyword evidence="3 6" id="KW-0812">Transmembrane</keyword>
<dbReference type="InterPro" id="IPR013604">
    <property type="entry name" value="7TM_chemorcpt"/>
</dbReference>
<keyword evidence="2 6" id="KW-1003">Cell membrane</keyword>
<comment type="function">
    <text evidence="6">Gustatory receptor which mediates acceptance or avoidance behavior, depending on its substrates.</text>
</comment>
<reference evidence="8" key="1">
    <citation type="submission" date="2014-03" db="EMBL/GenBank/DDBJ databases">
        <authorList>
            <person name="Aksoy S."/>
            <person name="Warren W."/>
            <person name="Wilson R.K."/>
        </authorList>
    </citation>
    <scope>NUCLEOTIDE SEQUENCE [LARGE SCALE GENOMIC DNA]</scope>
    <source>
        <strain evidence="8">IAEA</strain>
    </source>
</reference>
<dbReference type="Pfam" id="PF08395">
    <property type="entry name" value="7tm_7"/>
    <property type="match status" value="1"/>
</dbReference>
<evidence type="ECO:0000256" key="1">
    <source>
        <dbReference type="ARBA" id="ARBA00004651"/>
    </source>
</evidence>
<keyword evidence="8" id="KW-1185">Reference proteome</keyword>
<evidence type="ECO:0000256" key="3">
    <source>
        <dbReference type="ARBA" id="ARBA00022692"/>
    </source>
</evidence>
<dbReference type="GO" id="GO:0050909">
    <property type="term" value="P:sensory perception of taste"/>
    <property type="evidence" value="ECO:0007669"/>
    <property type="project" value="InterPro"/>
</dbReference>
<keyword evidence="6" id="KW-0807">Transducer</keyword>
<keyword evidence="4 6" id="KW-1133">Transmembrane helix</keyword>
<dbReference type="STRING" id="7398.A0A1B0ABK2"/>
<evidence type="ECO:0000313" key="7">
    <source>
        <dbReference type="EnsemblMetazoa" id="GPAI040289-PA"/>
    </source>
</evidence>
<dbReference type="EnsemblMetazoa" id="GPAI040289-RA">
    <property type="protein sequence ID" value="GPAI040289-PA"/>
    <property type="gene ID" value="GPAI040289"/>
</dbReference>
<sequence length="451" mass="52411">MLGITFETTHASPSPINIKDLCALRTMHVRATIADNVHSRTSAAPQVREAILINESNQNRMKSLELQFHKALRPLLIISEILVCAPVGLQNLHNQSNYCTFCRKCLQIVWGLIAYIAVAHGSYNEYFFLSAYLPTQEVPFYLSEFAFYLLHVLLIMLASYFGRKTFTFSLTFILDFDSKLLKHFKLRMHYKDLRKFLRNHLSLNFAFFLSAVMLGFIQRRSSLFGILTVNTSYTLPNVITQTSLIQYYALVYVVNKRMQLLYQLIEQTLQQSLKQNIFNVQQRLRVLRGLSADMDAYTKHLNDAFAIPLLLFFMASLKSLSFYIFTLYKWIDQWTDLSYTVISYAIIEICWQFSRAFLILHFNQAIQNQRKQAAILLTSFSSAVERLEPTINRFIMQLSTDPRNYIICGIIPLNMHVLMTMFFPVSALFIFLVQYDITYEALTSAEAKHEH</sequence>
<evidence type="ECO:0000256" key="6">
    <source>
        <dbReference type="RuleBase" id="RU363108"/>
    </source>
</evidence>
<evidence type="ECO:0000256" key="2">
    <source>
        <dbReference type="ARBA" id="ARBA00022475"/>
    </source>
</evidence>
<dbReference type="GO" id="GO:0007165">
    <property type="term" value="P:signal transduction"/>
    <property type="evidence" value="ECO:0007669"/>
    <property type="project" value="UniProtKB-KW"/>
</dbReference>
<feature type="transmembrane region" description="Helical" evidence="6">
    <location>
        <begin position="405"/>
        <end position="433"/>
    </location>
</feature>
<evidence type="ECO:0000256" key="4">
    <source>
        <dbReference type="ARBA" id="ARBA00022989"/>
    </source>
</evidence>
<feature type="transmembrane region" description="Helical" evidence="6">
    <location>
        <begin position="140"/>
        <end position="161"/>
    </location>
</feature>
<protein>
    <recommendedName>
        <fullName evidence="6">Gustatory receptor</fullName>
    </recommendedName>
</protein>
<proteinExistence type="inferred from homology"/>
<accession>A0A1B0ABK2</accession>
<feature type="transmembrane region" description="Helical" evidence="6">
    <location>
        <begin position="201"/>
        <end position="218"/>
    </location>
</feature>
<feature type="transmembrane region" description="Helical" evidence="6">
    <location>
        <begin position="238"/>
        <end position="255"/>
    </location>
</feature>
<keyword evidence="5 6" id="KW-0472">Membrane</keyword>
<dbReference type="Proteomes" id="UP000092445">
    <property type="component" value="Unassembled WGS sequence"/>
</dbReference>
<comment type="similarity">
    <text evidence="6">Belongs to the insect chemoreceptor superfamily. Gustatory receptor (GR) family.</text>
</comment>
<feature type="transmembrane region" description="Helical" evidence="6">
    <location>
        <begin position="304"/>
        <end position="325"/>
    </location>
</feature>
<organism evidence="7 8">
    <name type="scientific">Glossina pallidipes</name>
    <name type="common">Tsetse fly</name>
    <dbReference type="NCBI Taxonomy" id="7398"/>
    <lineage>
        <taxon>Eukaryota</taxon>
        <taxon>Metazoa</taxon>
        <taxon>Ecdysozoa</taxon>
        <taxon>Arthropoda</taxon>
        <taxon>Hexapoda</taxon>
        <taxon>Insecta</taxon>
        <taxon>Pterygota</taxon>
        <taxon>Neoptera</taxon>
        <taxon>Endopterygota</taxon>
        <taxon>Diptera</taxon>
        <taxon>Brachycera</taxon>
        <taxon>Muscomorpha</taxon>
        <taxon>Hippoboscoidea</taxon>
        <taxon>Glossinidae</taxon>
        <taxon>Glossina</taxon>
    </lineage>
</organism>
<dbReference type="GO" id="GO:0005886">
    <property type="term" value="C:plasma membrane"/>
    <property type="evidence" value="ECO:0007669"/>
    <property type="project" value="UniProtKB-SubCell"/>
</dbReference>